<dbReference type="InterPro" id="IPR044593">
    <property type="entry name" value="FLZ8/MARD1"/>
</dbReference>
<dbReference type="AlphaFoldDB" id="A0A8T0TIP8"/>
<dbReference type="PANTHER" id="PTHR46443:SF5">
    <property type="entry name" value="OS01G0593200 PROTEIN"/>
    <property type="match status" value="1"/>
</dbReference>
<reference evidence="1" key="1">
    <citation type="submission" date="2020-05" db="EMBL/GenBank/DDBJ databases">
        <title>WGS assembly of Panicum virgatum.</title>
        <authorList>
            <person name="Lovell J.T."/>
            <person name="Jenkins J."/>
            <person name="Shu S."/>
            <person name="Juenger T.E."/>
            <person name="Schmutz J."/>
        </authorList>
    </citation>
    <scope>NUCLEOTIDE SEQUENCE</scope>
    <source>
        <strain evidence="1">AP13</strain>
    </source>
</reference>
<proteinExistence type="predicted"/>
<evidence type="ECO:0000313" key="1">
    <source>
        <dbReference type="EMBL" id="KAG2607879.1"/>
    </source>
</evidence>
<evidence type="ECO:0000313" key="2">
    <source>
        <dbReference type="Proteomes" id="UP000823388"/>
    </source>
</evidence>
<organism evidence="1 2">
    <name type="scientific">Panicum virgatum</name>
    <name type="common">Blackwell switchgrass</name>
    <dbReference type="NCBI Taxonomy" id="38727"/>
    <lineage>
        <taxon>Eukaryota</taxon>
        <taxon>Viridiplantae</taxon>
        <taxon>Streptophyta</taxon>
        <taxon>Embryophyta</taxon>
        <taxon>Tracheophyta</taxon>
        <taxon>Spermatophyta</taxon>
        <taxon>Magnoliopsida</taxon>
        <taxon>Liliopsida</taxon>
        <taxon>Poales</taxon>
        <taxon>Poaceae</taxon>
        <taxon>PACMAD clade</taxon>
        <taxon>Panicoideae</taxon>
        <taxon>Panicodae</taxon>
        <taxon>Paniceae</taxon>
        <taxon>Panicinae</taxon>
        <taxon>Panicum</taxon>
        <taxon>Panicum sect. Hiantes</taxon>
    </lineage>
</organism>
<accession>A0A8T0TIP8</accession>
<protein>
    <recommendedName>
        <fullName evidence="3">FLZ-type domain-containing protein</fullName>
    </recommendedName>
</protein>
<evidence type="ECO:0008006" key="3">
    <source>
        <dbReference type="Google" id="ProtNLM"/>
    </source>
</evidence>
<comment type="caution">
    <text evidence="1">The sequence shown here is derived from an EMBL/GenBank/DDBJ whole genome shotgun (WGS) entry which is preliminary data.</text>
</comment>
<dbReference type="PANTHER" id="PTHR46443">
    <property type="entry name" value="FCS-LIKE ZINC FINGER 8"/>
    <property type="match status" value="1"/>
</dbReference>
<sequence>MMWCSTTCLPGVMHSTCVVSRGPNPKTTHIFGDHVFKLQAEHLMPGENKDKENMPPLVKEGAMSFCSFCISDQVWGDKAFCSTECRENFMENEMEEGEPMIYHLAPPSSSPLDNGPIFQLIR</sequence>
<keyword evidence="2" id="KW-1185">Reference proteome</keyword>
<dbReference type="Proteomes" id="UP000823388">
    <property type="component" value="Chromosome 4N"/>
</dbReference>
<gene>
    <name evidence="1" type="ORF">PVAP13_4NG307566</name>
</gene>
<dbReference type="EMBL" id="CM029044">
    <property type="protein sequence ID" value="KAG2607879.1"/>
    <property type="molecule type" value="Genomic_DNA"/>
</dbReference>
<name>A0A8T0TIP8_PANVG</name>